<dbReference type="EMBL" id="JARQWQ010000057">
    <property type="protein sequence ID" value="KAK2556299.1"/>
    <property type="molecule type" value="Genomic_DNA"/>
</dbReference>
<evidence type="ECO:0000313" key="8">
    <source>
        <dbReference type="Proteomes" id="UP001249851"/>
    </source>
</evidence>
<comment type="caution">
    <text evidence="7">The sequence shown here is derived from an EMBL/GenBank/DDBJ whole genome shotgun (WGS) entry which is preliminary data.</text>
</comment>
<dbReference type="PROSITE" id="PS50088">
    <property type="entry name" value="ANK_REPEAT"/>
    <property type="match status" value="4"/>
</dbReference>
<evidence type="ECO:0000256" key="4">
    <source>
        <dbReference type="PROSITE-ProRule" id="PRU00023"/>
    </source>
</evidence>
<dbReference type="SMART" id="SM01265">
    <property type="entry name" value="Mab-21"/>
    <property type="match status" value="1"/>
</dbReference>
<dbReference type="Gene3D" id="3.30.460.90">
    <property type="match status" value="1"/>
</dbReference>
<reference evidence="7" key="1">
    <citation type="journal article" date="2023" name="G3 (Bethesda)">
        <title>Whole genome assembly and annotation of the endangered Caribbean coral Acropora cervicornis.</title>
        <authorList>
            <person name="Selwyn J.D."/>
            <person name="Vollmer S.V."/>
        </authorList>
    </citation>
    <scope>NUCLEOTIDE SEQUENCE</scope>
    <source>
        <strain evidence="7">K2</strain>
    </source>
</reference>
<dbReference type="PANTHER" id="PTHR24198">
    <property type="entry name" value="ANKYRIN REPEAT AND PROTEIN KINASE DOMAIN-CONTAINING PROTEIN"/>
    <property type="match status" value="1"/>
</dbReference>
<evidence type="ECO:0000256" key="1">
    <source>
        <dbReference type="ARBA" id="ARBA00008307"/>
    </source>
</evidence>
<proteinExistence type="inferred from homology"/>
<dbReference type="Gene3D" id="1.10.1410.40">
    <property type="match status" value="1"/>
</dbReference>
<sequence length="860" mass="98179">MSANNDSRAEEFPLHHAVRRGDVRTVESLLKHGADPNEKDHRETTAIHYVNHLNEDADRMVHVLLKFGGDMLSRNCYGQLPFEEALALSNKKSCEAFVNWGFSLEKYHRMHNGTYELLHKVQLFQPSARETLQVLVDLGVDLTTTLSSRGETLLHQAVESRASSETIQFLIRSGLSVNQQNCLGMTPLHMMRFTHCNLDCNEEEKYRHSEVIRCFIKEGYDVDCQDIFGCTVVHYVVSEMRQSSILRYLISRGANLNMKDRDGATPLHLACFWRNITNVKEMIEGGSLTDIRDNQGATIFHYTVFYNNPTVLRYILADLCEPSLVGTADYSGKTPLQLAMCFGYVELIELFKSYFQSFTEGPNQFMVNMPDLFPLKDEIEVFEQEEVDSMASEDFILKDDQNRTLNKLLNSPVLGIMPKLDEEKEVEKAVTKLIEQVAVKVCKNCPLFSFEPKLSGSLSEGTKCGLPDEFDFLCTMQELSKVFFDPVVDSSPPMFGQLQLRPEIYLSDHNVLQYVDKDKSLRSAKLMEDLTEELNRALLEKDIWEDMPGLAPVSFFEKGANATTIHIRWHGHLLKDMLISIDLVPAVYFPNFWPPNVSQMALLTPKIKNNGTHVVFALHNDQFFNCQEKHFRLSFSFAETEIFRTLPEQVRLGYVLAKAIRNSNVCPQIAPKKSLPTSSGPQLQCSTEKDPKVIHCLEQGLSGKEQQCIPEGEKEEEEEAELIEPEDKDVHADKMITSYLLKNALFALVSKSFHRELSVDPQNLSQDQVIVWAKLLYDYIEDCLREEKLPSFFVPSCNLLNRNYDSGQHELVFKSGAEFEPLNVLDDDDDESQDLDDTEEDVAYLRKLFVKMLKGILKSQ</sequence>
<accession>A0AAD9Q829</accession>
<evidence type="ECO:0000313" key="7">
    <source>
        <dbReference type="EMBL" id="KAK2556299.1"/>
    </source>
</evidence>
<dbReference type="Proteomes" id="UP001249851">
    <property type="component" value="Unassembled WGS sequence"/>
</dbReference>
<protein>
    <submittedName>
        <fullName evidence="7">Serine/threonine-protein phosphatase 6 regulatory ankyrin repeat subunit C</fullName>
    </submittedName>
</protein>
<evidence type="ECO:0000259" key="6">
    <source>
        <dbReference type="Pfam" id="PF20266"/>
    </source>
</evidence>
<feature type="repeat" description="ANK" evidence="4">
    <location>
        <begin position="228"/>
        <end position="261"/>
    </location>
</feature>
<gene>
    <name evidence="7" type="ORF">P5673_021950</name>
</gene>
<dbReference type="PANTHER" id="PTHR24198:SF165">
    <property type="entry name" value="ANKYRIN REPEAT-CONTAINING PROTEIN-RELATED"/>
    <property type="match status" value="1"/>
</dbReference>
<feature type="domain" description="Mab-21-like nucleotidyltransferase" evidence="5">
    <location>
        <begin position="460"/>
        <end position="643"/>
    </location>
</feature>
<feature type="repeat" description="ANK" evidence="4">
    <location>
        <begin position="149"/>
        <end position="182"/>
    </location>
</feature>
<comment type="similarity">
    <text evidence="1">Belongs to the mab-21 family.</text>
</comment>
<dbReference type="InterPro" id="IPR036770">
    <property type="entry name" value="Ankyrin_rpt-contain_sf"/>
</dbReference>
<dbReference type="Pfam" id="PF20266">
    <property type="entry name" value="Mab-21_C"/>
    <property type="match status" value="1"/>
</dbReference>
<dbReference type="Gene3D" id="1.25.40.20">
    <property type="entry name" value="Ankyrin repeat-containing domain"/>
    <property type="match status" value="3"/>
</dbReference>
<organism evidence="7 8">
    <name type="scientific">Acropora cervicornis</name>
    <name type="common">Staghorn coral</name>
    <dbReference type="NCBI Taxonomy" id="6130"/>
    <lineage>
        <taxon>Eukaryota</taxon>
        <taxon>Metazoa</taxon>
        <taxon>Cnidaria</taxon>
        <taxon>Anthozoa</taxon>
        <taxon>Hexacorallia</taxon>
        <taxon>Scleractinia</taxon>
        <taxon>Astrocoeniina</taxon>
        <taxon>Acroporidae</taxon>
        <taxon>Acropora</taxon>
    </lineage>
</organism>
<feature type="repeat" description="ANK" evidence="4">
    <location>
        <begin position="262"/>
        <end position="294"/>
    </location>
</feature>
<evidence type="ECO:0000259" key="5">
    <source>
        <dbReference type="Pfam" id="PF03281"/>
    </source>
</evidence>
<dbReference type="InterPro" id="IPR046903">
    <property type="entry name" value="Mab-21-like_nuc_Trfase"/>
</dbReference>
<keyword evidence="3 4" id="KW-0040">ANK repeat</keyword>
<dbReference type="SUPFAM" id="SSF48403">
    <property type="entry name" value="Ankyrin repeat"/>
    <property type="match status" value="1"/>
</dbReference>
<evidence type="ECO:0000256" key="2">
    <source>
        <dbReference type="ARBA" id="ARBA00022737"/>
    </source>
</evidence>
<dbReference type="Pfam" id="PF03281">
    <property type="entry name" value="Mab-21"/>
    <property type="match status" value="1"/>
</dbReference>
<name>A0AAD9Q829_ACRCE</name>
<keyword evidence="8" id="KW-1185">Reference proteome</keyword>
<evidence type="ECO:0000256" key="3">
    <source>
        <dbReference type="ARBA" id="ARBA00023043"/>
    </source>
</evidence>
<keyword evidence="2" id="KW-0677">Repeat</keyword>
<dbReference type="GO" id="GO:0016779">
    <property type="term" value="F:nucleotidyltransferase activity"/>
    <property type="evidence" value="ECO:0007669"/>
    <property type="project" value="UniProtKB-ARBA"/>
</dbReference>
<dbReference type="SMART" id="SM00248">
    <property type="entry name" value="ANK"/>
    <property type="match status" value="8"/>
</dbReference>
<dbReference type="InterPro" id="IPR024810">
    <property type="entry name" value="MAB21L/cGLR"/>
</dbReference>
<dbReference type="Pfam" id="PF12796">
    <property type="entry name" value="Ank_2"/>
    <property type="match status" value="2"/>
</dbReference>
<reference evidence="7" key="2">
    <citation type="journal article" date="2023" name="Science">
        <title>Genomic signatures of disease resistance in endangered staghorn corals.</title>
        <authorList>
            <person name="Vollmer S.V."/>
            <person name="Selwyn J.D."/>
            <person name="Despard B.A."/>
            <person name="Roesel C.L."/>
        </authorList>
    </citation>
    <scope>NUCLEOTIDE SEQUENCE</scope>
    <source>
        <strain evidence="7">K2</strain>
    </source>
</reference>
<dbReference type="AlphaFoldDB" id="A0AAD9Q829"/>
<feature type="domain" description="Mab-21-like HhH/H2TH-like" evidence="6">
    <location>
        <begin position="725"/>
        <end position="808"/>
    </location>
</feature>
<dbReference type="InterPro" id="IPR002110">
    <property type="entry name" value="Ankyrin_rpt"/>
</dbReference>
<dbReference type="PROSITE" id="PS50297">
    <property type="entry name" value="ANK_REP_REGION"/>
    <property type="match status" value="4"/>
</dbReference>
<feature type="repeat" description="ANK" evidence="4">
    <location>
        <begin position="9"/>
        <end position="41"/>
    </location>
</feature>
<dbReference type="InterPro" id="IPR046906">
    <property type="entry name" value="Mab-21_HhH/H2TH-like"/>
</dbReference>